<dbReference type="EMBL" id="JAGMVJ010000033">
    <property type="protein sequence ID" value="KAH7067866.1"/>
    <property type="molecule type" value="Genomic_DNA"/>
</dbReference>
<keyword evidence="1" id="KW-0472">Membrane</keyword>
<feature type="transmembrane region" description="Helical" evidence="1">
    <location>
        <begin position="507"/>
        <end position="527"/>
    </location>
</feature>
<proteinExistence type="predicted"/>
<dbReference type="OrthoDB" id="5400196at2759"/>
<sequence length="569" mass="61304">MTSSQQIKRALGPIAAFLVCILVVFFILLISFHETKLTQFGVYGTRPRSIYAAVSTILATLITMFISSQLCLLWLQELASQASEADADVDTTRLEAKWRVVLGVGSLTERFKSLRVQLSYLVAGLITAAIVASVTPSASTQSFDDYRPQISSGAPYPFSIYCASVFPPGQTPRGYFWNLSNGSRLYVNAPGGGCPTRWALRLTYGINVISPEDYAYTDSGVYIHASAMGAPISIYASRPGFSNRLLELTNKYNSEVIRTTQCVPVMKSNPVSCRSSGTLQVGANNLTAIADDRSCVVQALLPIDPRTTNAMAKGLCATGKVGQATMVLGATSAYAGWLALSMGDQSAYDAISAAADRGDTSARYVVTCNMDATNVYEFRNVTFSTRSKINGTAALRLSADGDTECSRPANYSQDMSGLLAEVAVAPWQVLLENTGLDGWFDTIANFAWINDGAIMRTRFAYNNSRNGLEDVLGITAALVGAYMNSTTVTIPASAIVANMRVGSGYRYAVAFILPPLIAAMAIALLTWRALRRTCPSTVKNWVKLPRNTWGSTSAVVNAVEHVENVPKLH</sequence>
<comment type="caution">
    <text evidence="2">The sequence shown here is derived from an EMBL/GenBank/DDBJ whole genome shotgun (WGS) entry which is preliminary data.</text>
</comment>
<keyword evidence="1" id="KW-0812">Transmembrane</keyword>
<organism evidence="2 3">
    <name type="scientific">Paraphoma chrysanthemicola</name>
    <dbReference type="NCBI Taxonomy" id="798071"/>
    <lineage>
        <taxon>Eukaryota</taxon>
        <taxon>Fungi</taxon>
        <taxon>Dikarya</taxon>
        <taxon>Ascomycota</taxon>
        <taxon>Pezizomycotina</taxon>
        <taxon>Dothideomycetes</taxon>
        <taxon>Pleosporomycetidae</taxon>
        <taxon>Pleosporales</taxon>
        <taxon>Pleosporineae</taxon>
        <taxon>Phaeosphaeriaceae</taxon>
        <taxon>Paraphoma</taxon>
    </lineage>
</organism>
<gene>
    <name evidence="2" type="ORF">FB567DRAFT_252474</name>
</gene>
<protein>
    <submittedName>
        <fullName evidence="2">Uncharacterized protein</fullName>
    </submittedName>
</protein>
<evidence type="ECO:0000256" key="1">
    <source>
        <dbReference type="SAM" id="Phobius"/>
    </source>
</evidence>
<feature type="transmembrane region" description="Helical" evidence="1">
    <location>
        <begin position="12"/>
        <end position="30"/>
    </location>
</feature>
<dbReference type="AlphaFoldDB" id="A0A8K0QSK6"/>
<reference evidence="2" key="1">
    <citation type="journal article" date="2021" name="Nat. Commun.">
        <title>Genetic determinants of endophytism in the Arabidopsis root mycobiome.</title>
        <authorList>
            <person name="Mesny F."/>
            <person name="Miyauchi S."/>
            <person name="Thiergart T."/>
            <person name="Pickel B."/>
            <person name="Atanasova L."/>
            <person name="Karlsson M."/>
            <person name="Huettel B."/>
            <person name="Barry K.W."/>
            <person name="Haridas S."/>
            <person name="Chen C."/>
            <person name="Bauer D."/>
            <person name="Andreopoulos W."/>
            <person name="Pangilinan J."/>
            <person name="LaButti K."/>
            <person name="Riley R."/>
            <person name="Lipzen A."/>
            <person name="Clum A."/>
            <person name="Drula E."/>
            <person name="Henrissat B."/>
            <person name="Kohler A."/>
            <person name="Grigoriev I.V."/>
            <person name="Martin F.M."/>
            <person name="Hacquard S."/>
        </authorList>
    </citation>
    <scope>NUCLEOTIDE SEQUENCE</scope>
    <source>
        <strain evidence="2">MPI-SDFR-AT-0120</strain>
    </source>
</reference>
<evidence type="ECO:0000313" key="3">
    <source>
        <dbReference type="Proteomes" id="UP000813461"/>
    </source>
</evidence>
<keyword evidence="3" id="KW-1185">Reference proteome</keyword>
<feature type="transmembrane region" description="Helical" evidence="1">
    <location>
        <begin position="118"/>
        <end position="138"/>
    </location>
</feature>
<dbReference type="Proteomes" id="UP000813461">
    <property type="component" value="Unassembled WGS sequence"/>
</dbReference>
<evidence type="ECO:0000313" key="2">
    <source>
        <dbReference type="EMBL" id="KAH7067866.1"/>
    </source>
</evidence>
<feature type="transmembrane region" description="Helical" evidence="1">
    <location>
        <begin position="50"/>
        <end position="75"/>
    </location>
</feature>
<keyword evidence="1" id="KW-1133">Transmembrane helix</keyword>
<accession>A0A8K0QSK6</accession>
<name>A0A8K0QSK6_9PLEO</name>